<accession>C7XPL9</accession>
<protein>
    <recommendedName>
        <fullName evidence="1">HNH nuclease domain-containing protein</fullName>
    </recommendedName>
</protein>
<dbReference type="eggNOG" id="ENOG5032S64">
    <property type="taxonomic scope" value="Bacteria"/>
</dbReference>
<dbReference type="Proteomes" id="UP000016231">
    <property type="component" value="Chromosome"/>
</dbReference>
<dbReference type="STRING" id="469604.HMPREF0946_00835"/>
<dbReference type="AlphaFoldDB" id="C7XPL9"/>
<dbReference type="EMBL" id="CP003700">
    <property type="protein sequence ID" value="EEU32762.2"/>
    <property type="molecule type" value="Genomic_DNA"/>
</dbReference>
<dbReference type="HOGENOM" id="CLU_086933_0_1_0"/>
<proteinExistence type="predicted"/>
<evidence type="ECO:0000313" key="2">
    <source>
        <dbReference type="EMBL" id="EEU32762.2"/>
    </source>
</evidence>
<sequence length="141" mass="16388">MSDTRFKKGFTPWNKGIKTGLKPTNGFKKGFTPWHTKELYSERLDKDGYILIKIAEPNKWVRKHRWLYKQEHGVIPENSVIIFADGDKTNLNTDNLICVTRNELKILNQCRLISSVPELTKTGLNIVKLKTKLYELRKNDG</sequence>
<name>C7XPL9_FUSVC</name>
<dbReference type="KEGG" id="fnc:HMPREF0946_00835"/>
<dbReference type="Gene3D" id="3.90.75.20">
    <property type="match status" value="1"/>
</dbReference>
<dbReference type="SUPFAM" id="SSF54060">
    <property type="entry name" value="His-Me finger endonucleases"/>
    <property type="match status" value="1"/>
</dbReference>
<feature type="domain" description="HNH nuclease" evidence="1">
    <location>
        <begin position="62"/>
        <end position="103"/>
    </location>
</feature>
<reference evidence="2 3" key="1">
    <citation type="submission" date="2013-08" db="EMBL/GenBank/DDBJ databases">
        <title>The Genome Sequence of Fusobacterium sp. 3_1_36A2.</title>
        <authorList>
            <consortium name="The Broad Institute Genome Sequencing Platform"/>
            <person name="Earl A."/>
            <person name="Ward D."/>
            <person name="Feldgarden M."/>
            <person name="Gevers D."/>
            <person name="Strauss J."/>
            <person name="White A."/>
            <person name="Allen-Vercoe E."/>
            <person name="Walker B."/>
            <person name="Young S.K."/>
            <person name="Zeng Q."/>
            <person name="Gargeya S."/>
            <person name="Fitzgerald M."/>
            <person name="Haas B."/>
            <person name="Abouelleil A."/>
            <person name="Alvarado L."/>
            <person name="Arachchi H.M."/>
            <person name="Berlin A.M."/>
            <person name="Chapman S.B."/>
            <person name="Goldberg J."/>
            <person name="Griggs A."/>
            <person name="Gujja S."/>
            <person name="Hansen M."/>
            <person name="Howarth C."/>
            <person name="Imamovic A."/>
            <person name="Larimer J."/>
            <person name="McCowen C."/>
            <person name="Montmayeur A."/>
            <person name="Murphy C."/>
            <person name="Neiman D."/>
            <person name="Pearson M."/>
            <person name="Priest M."/>
            <person name="Roberts A."/>
            <person name="Saif S."/>
            <person name="Shea T."/>
            <person name="Sisk P."/>
            <person name="Sykes S."/>
            <person name="Wortman J."/>
            <person name="Nusbaum C."/>
            <person name="Birren B."/>
        </authorList>
    </citation>
    <scope>NUCLEOTIDE SEQUENCE [LARGE SCALE GENOMIC DNA]</scope>
    <source>
        <strain evidence="2 3">3_1_36A2</strain>
    </source>
</reference>
<gene>
    <name evidence="2" type="ORF">HMPREF0946_00835</name>
</gene>
<dbReference type="InterPro" id="IPR003615">
    <property type="entry name" value="HNH_nuc"/>
</dbReference>
<evidence type="ECO:0000313" key="3">
    <source>
        <dbReference type="Proteomes" id="UP000016231"/>
    </source>
</evidence>
<organism evidence="2 3">
    <name type="scientific">Fusobacterium vincentii 3_1_36A2</name>
    <dbReference type="NCBI Taxonomy" id="469604"/>
    <lineage>
        <taxon>Bacteria</taxon>
        <taxon>Fusobacteriati</taxon>
        <taxon>Fusobacteriota</taxon>
        <taxon>Fusobacteriia</taxon>
        <taxon>Fusobacteriales</taxon>
        <taxon>Fusobacteriaceae</taxon>
        <taxon>Fusobacterium</taxon>
    </lineage>
</organism>
<dbReference type="InterPro" id="IPR044925">
    <property type="entry name" value="His-Me_finger_sf"/>
</dbReference>
<evidence type="ECO:0000259" key="1">
    <source>
        <dbReference type="Pfam" id="PF13392"/>
    </source>
</evidence>
<dbReference type="RefSeq" id="WP_020975272.1">
    <property type="nucleotide sequence ID" value="NC_022196.1"/>
</dbReference>
<dbReference type="Pfam" id="PF13392">
    <property type="entry name" value="HNH_3"/>
    <property type="match status" value="1"/>
</dbReference>